<evidence type="ECO:0000313" key="4">
    <source>
        <dbReference type="Proteomes" id="UP001150062"/>
    </source>
</evidence>
<sequence length="636" mass="73958">MSALELHELTKGLFNQKDFSNVEFVIGDSKKRLYGHKIILSQKSAFFKDIFYRMDWQRSTKQITTVIISDTRFDPFRIVLQYLYSIEIKLTYELAWCVISIAKRFQLVELFDYCCAYLKERITIRNCLEVFKQCVQNKYDKLLKSATHFIQFYIDQIQEIEGVLCSFEENFLIYMIGFISLSKFKPVLLLKRLIEWCISQFHSEQGNSNTNENHIKNQNINLNPKKNGNKNENKNKNNYKNKNTKKNKKQKPKISSWELDPSLIILKLRPMLIRLHSNCQFLVKEKKTTLTQKEMHEAIESIICEYTQTKQEQKQKQSKQMGSKMYHKAIDYLKTNHHNSLNFKTGSAKKRNSALTTNTTNHVLGKQLDDNNPILACQHKRASPSFPKIIFDVNLRRNVLLISTDSFNKHIEDVKNSIKKYSKHKIKLDFFNAHQGVPTLEKLLNYHVVFLYSSIESFKDSKLTGDNLAKFSDNGGGVVISSYRALVPNPKKYKQSELFGEIVSKDYLPVTKGVLIDNRAHLSDVLDNEHPLTYKVNKFDGGMLSYRIKTELTTVNQENFETQICRKIALWDDGNPLIAIREKPSSGGKVIVLNFWPVCGDCYGYKGKYNYWRSFSHGKRIISNCVNYAACNNNVF</sequence>
<dbReference type="PROSITE" id="PS50097">
    <property type="entry name" value="BTB"/>
    <property type="match status" value="1"/>
</dbReference>
<accession>A0ABQ8YKE1</accession>
<evidence type="ECO:0000313" key="3">
    <source>
        <dbReference type="EMBL" id="KAJ6245078.1"/>
    </source>
</evidence>
<proteinExistence type="predicted"/>
<dbReference type="InterPro" id="IPR000210">
    <property type="entry name" value="BTB/POZ_dom"/>
</dbReference>
<dbReference type="EMBL" id="JAOAOG010000152">
    <property type="protein sequence ID" value="KAJ6245078.1"/>
    <property type="molecule type" value="Genomic_DNA"/>
</dbReference>
<dbReference type="Gene3D" id="3.30.710.10">
    <property type="entry name" value="Potassium Channel Kv1.1, Chain A"/>
    <property type="match status" value="1"/>
</dbReference>
<keyword evidence="4" id="KW-1185">Reference proteome</keyword>
<dbReference type="Proteomes" id="UP001150062">
    <property type="component" value="Unassembled WGS sequence"/>
</dbReference>
<feature type="compositionally biased region" description="Low complexity" evidence="1">
    <location>
        <begin position="216"/>
        <end position="226"/>
    </location>
</feature>
<gene>
    <name evidence="3" type="ORF">M0813_20628</name>
</gene>
<feature type="compositionally biased region" description="Basic residues" evidence="1">
    <location>
        <begin position="237"/>
        <end position="252"/>
    </location>
</feature>
<dbReference type="Pfam" id="PF00651">
    <property type="entry name" value="BTB"/>
    <property type="match status" value="1"/>
</dbReference>
<reference evidence="3" key="1">
    <citation type="submission" date="2022-08" db="EMBL/GenBank/DDBJ databases">
        <title>Novel sulfate-reducing endosymbionts in the free-living metamonad Anaeramoeba.</title>
        <authorList>
            <person name="Jerlstrom-Hultqvist J."/>
            <person name="Cepicka I."/>
            <person name="Gallot-Lavallee L."/>
            <person name="Salas-Leiva D."/>
            <person name="Curtis B.A."/>
            <person name="Zahonova K."/>
            <person name="Pipaliya S."/>
            <person name="Dacks J."/>
            <person name="Roger A.J."/>
        </authorList>
    </citation>
    <scope>NUCLEOTIDE SEQUENCE</scope>
    <source>
        <strain evidence="3">Schooner1</strain>
    </source>
</reference>
<evidence type="ECO:0000256" key="1">
    <source>
        <dbReference type="SAM" id="MobiDB-lite"/>
    </source>
</evidence>
<comment type="caution">
    <text evidence="3">The sequence shown here is derived from an EMBL/GenBank/DDBJ whole genome shotgun (WGS) entry which is preliminary data.</text>
</comment>
<dbReference type="PANTHER" id="PTHR46965">
    <property type="entry name" value="BTB/POZ DOMAIN-CONTAINING PROTEIN 19"/>
    <property type="match status" value="1"/>
</dbReference>
<dbReference type="SUPFAM" id="SSF54695">
    <property type="entry name" value="POZ domain"/>
    <property type="match status" value="1"/>
</dbReference>
<dbReference type="InterPro" id="IPR042846">
    <property type="entry name" value="BTBD19"/>
</dbReference>
<dbReference type="InterPro" id="IPR011333">
    <property type="entry name" value="SKP1/BTB/POZ_sf"/>
</dbReference>
<dbReference type="PANTHER" id="PTHR46965:SF1">
    <property type="entry name" value="BTB_POZ DOMAIN-CONTAINING PROTEIN 19"/>
    <property type="match status" value="1"/>
</dbReference>
<name>A0ABQ8YKE1_9EUKA</name>
<feature type="domain" description="BTB" evidence="2">
    <location>
        <begin position="20"/>
        <end position="92"/>
    </location>
</feature>
<evidence type="ECO:0000259" key="2">
    <source>
        <dbReference type="PROSITE" id="PS50097"/>
    </source>
</evidence>
<protein>
    <submittedName>
        <fullName evidence="3">Btb/poz domain-containing protein</fullName>
    </submittedName>
</protein>
<feature type="region of interest" description="Disordered" evidence="1">
    <location>
        <begin position="208"/>
        <end position="254"/>
    </location>
</feature>
<organism evidence="3 4">
    <name type="scientific">Anaeramoeba flamelloides</name>
    <dbReference type="NCBI Taxonomy" id="1746091"/>
    <lineage>
        <taxon>Eukaryota</taxon>
        <taxon>Metamonada</taxon>
        <taxon>Anaeramoebidae</taxon>
        <taxon>Anaeramoeba</taxon>
    </lineage>
</organism>
<dbReference type="SMART" id="SM00225">
    <property type="entry name" value="BTB"/>
    <property type="match status" value="1"/>
</dbReference>